<dbReference type="InterPro" id="IPR043149">
    <property type="entry name" value="TagF_N"/>
</dbReference>
<dbReference type="Pfam" id="PF04464">
    <property type="entry name" value="Glyphos_transf"/>
    <property type="match status" value="1"/>
</dbReference>
<evidence type="ECO:0000256" key="6">
    <source>
        <dbReference type="ARBA" id="ARBA00023136"/>
    </source>
</evidence>
<dbReference type="Gene3D" id="3.40.50.11820">
    <property type="match status" value="1"/>
</dbReference>
<evidence type="ECO:0000256" key="2">
    <source>
        <dbReference type="ARBA" id="ARBA00010488"/>
    </source>
</evidence>
<keyword evidence="8" id="KW-1185">Reference proteome</keyword>
<sequence length="964" mass="115508">MYYINVLEQNSEFQLIIQKKIFETLNRIMVGNQSIDYGYSAYDEEYIAINFLDNQIFAVNTFHSLEFIDNDNNLIDVGLKTNGTYPFLYNNDTQGLLVSFDNELLIKFVKTFEVVQKLKRSNQFDTEIVSFYEVNNLIGIHFKEINKEQQKNLIVLAKKKEDNQYYYVPALFNSDEILIDQTYFSGKYDLHVLILVNSTLFKCSFMSPNKMVERDYISIFEGNNEDVDGVLDQQELLQMIDLDAKELREEETILVVDNIDIRDNSLSFEIANHEEYNPIFRNPILLLRKRKAEDLYLVEGKKNIAKFTFNFNAFLNDANGSNRWDLFLLRVGLAKKHTIYRLQCFEPLPEDKPTRFFNFFKQPVDIKSTYNQKSRLYITNKNELSLTRNNISNLIKEQLEIKTQIDKFSMKKNVVNIRIKMNTPYIDQFKTGSVYLVQRNKDNLLKKGYPHAHVKKHDTGSYIECQIDLLSEELFPLYWDVYLGVFYNDNEYLIRVSRVSKKVFKDIDSTISKYQLNVNNEYIIYPYITITKDLSFTFRKREYFENRYYLFKENIAYYFVNLFYRYFSEKDIWIGFEKLAMSAHDSGYHFFDYVYKNKKHENFYYVIRKGSPEEDNLKDKKDKILYFMSFKYFVYMFAARLLISSDTKRNSYNLSLKKSKLAKTLTDKKLVYLQHGVNGLKVVKDFYKNRGVFDLVIAPSEYEREMIIEHWGYDDSEVVTTGLARWDVLEDKTDEISYKQIFVMPTWRTWMDGMTKDKFLESEYFQRYNDFLSSSRLENLLKENNVKIMFFLHPKFKEYIDLFNFESDQIEKFGFLEVPLDEMIMKSSLMISDYSSVIWEMFYLKKPCVFFHFDRDKYLDYEGSYMDFDNDLFGDVAYDTETLVDIIESYIKNEFQEKQHYGQLRNEYFTYIDKNNSERIYQAIQENKDMLYKESNIRKWKLTHIIPFKLRRMGLSAINKLLKK</sequence>
<dbReference type="InterPro" id="IPR043148">
    <property type="entry name" value="TagF_C"/>
</dbReference>
<dbReference type="Proteomes" id="UP000680670">
    <property type="component" value="Unassembled WGS sequence"/>
</dbReference>
<dbReference type="PANTHER" id="PTHR37316:SF3">
    <property type="entry name" value="TEICHOIC ACID GLYCEROL-PHOSPHATE TRANSFERASE"/>
    <property type="match status" value="1"/>
</dbReference>
<dbReference type="RefSeq" id="WP_213020635.1">
    <property type="nucleotide sequence ID" value="NZ_BORJ01000006.1"/>
</dbReference>
<evidence type="ECO:0000256" key="1">
    <source>
        <dbReference type="ARBA" id="ARBA00004202"/>
    </source>
</evidence>
<accession>A0ABQ4KXR7</accession>
<keyword evidence="3" id="KW-1003">Cell membrane</keyword>
<evidence type="ECO:0000313" key="7">
    <source>
        <dbReference type="EMBL" id="GIN96838.1"/>
    </source>
</evidence>
<keyword evidence="6" id="KW-0472">Membrane</keyword>
<name>A0ABQ4KXR7_SIMTE</name>
<evidence type="ECO:0000256" key="4">
    <source>
        <dbReference type="ARBA" id="ARBA00022679"/>
    </source>
</evidence>
<comment type="subcellular location">
    <subcellularLocation>
        <location evidence="1">Cell membrane</location>
        <topology evidence="1">Peripheral membrane protein</topology>
    </subcellularLocation>
</comment>
<comment type="similarity">
    <text evidence="2">Belongs to the CDP-glycerol glycerophosphotransferase family.</text>
</comment>
<evidence type="ECO:0000313" key="8">
    <source>
        <dbReference type="Proteomes" id="UP000680670"/>
    </source>
</evidence>
<comment type="caution">
    <text evidence="7">The sequence shown here is derived from an EMBL/GenBank/DDBJ whole genome shotgun (WGS) entry which is preliminary data.</text>
</comment>
<organism evidence="7 8">
    <name type="scientific">Siminovitchia terrae</name>
    <name type="common">Bacillus terrae</name>
    <dbReference type="NCBI Taxonomy" id="1914933"/>
    <lineage>
        <taxon>Bacteria</taxon>
        <taxon>Bacillati</taxon>
        <taxon>Bacillota</taxon>
        <taxon>Bacilli</taxon>
        <taxon>Bacillales</taxon>
        <taxon>Bacillaceae</taxon>
        <taxon>Siminovitchia</taxon>
    </lineage>
</organism>
<reference evidence="7 8" key="1">
    <citation type="submission" date="2021-03" db="EMBL/GenBank/DDBJ databases">
        <title>Antimicrobial resistance genes in bacteria isolated from Japanese honey, and their potential for conferring macrolide and lincosamide resistance in the American foulbrood pathogen Paenibacillus larvae.</title>
        <authorList>
            <person name="Okamoto M."/>
            <person name="Kumagai M."/>
            <person name="Kanamori H."/>
            <person name="Takamatsu D."/>
        </authorList>
    </citation>
    <scope>NUCLEOTIDE SEQUENCE [LARGE SCALE GENOMIC DNA]</scope>
    <source>
        <strain evidence="7 8">J6TS1</strain>
    </source>
</reference>
<keyword evidence="5" id="KW-0777">Teichoic acid biosynthesis</keyword>
<protein>
    <submittedName>
        <fullName evidence="7">Uncharacterized protein</fullName>
    </submittedName>
</protein>
<dbReference type="PANTHER" id="PTHR37316">
    <property type="entry name" value="TEICHOIC ACID GLYCEROL-PHOSPHATE PRIMASE"/>
    <property type="match status" value="1"/>
</dbReference>
<evidence type="ECO:0000256" key="3">
    <source>
        <dbReference type="ARBA" id="ARBA00022475"/>
    </source>
</evidence>
<dbReference type="SUPFAM" id="SSF53756">
    <property type="entry name" value="UDP-Glycosyltransferase/glycogen phosphorylase"/>
    <property type="match status" value="1"/>
</dbReference>
<proteinExistence type="inferred from homology"/>
<gene>
    <name evidence="7" type="ORF">J6TS1_27080</name>
</gene>
<evidence type="ECO:0000256" key="5">
    <source>
        <dbReference type="ARBA" id="ARBA00022944"/>
    </source>
</evidence>
<dbReference type="EMBL" id="BORJ01000006">
    <property type="protein sequence ID" value="GIN96838.1"/>
    <property type="molecule type" value="Genomic_DNA"/>
</dbReference>
<dbReference type="Gene3D" id="3.40.50.12580">
    <property type="match status" value="1"/>
</dbReference>
<dbReference type="InterPro" id="IPR007554">
    <property type="entry name" value="Glycerophosphate_synth"/>
</dbReference>
<keyword evidence="4" id="KW-0808">Transferase</keyword>
<dbReference type="InterPro" id="IPR051612">
    <property type="entry name" value="Teichoic_Acid_Biosynth"/>
</dbReference>